<organism evidence="2 3">
    <name type="scientific">Prorocentrum cordatum</name>
    <dbReference type="NCBI Taxonomy" id="2364126"/>
    <lineage>
        <taxon>Eukaryota</taxon>
        <taxon>Sar</taxon>
        <taxon>Alveolata</taxon>
        <taxon>Dinophyceae</taxon>
        <taxon>Prorocentrales</taxon>
        <taxon>Prorocentraceae</taxon>
        <taxon>Prorocentrum</taxon>
    </lineage>
</organism>
<accession>A0ABN9R7K2</accession>
<keyword evidence="3" id="KW-1185">Reference proteome</keyword>
<comment type="caution">
    <text evidence="2">The sequence shown here is derived from an EMBL/GenBank/DDBJ whole genome shotgun (WGS) entry which is preliminary data.</text>
</comment>
<sequence>MAGTCLFARRAAARRGAGLVSLASGRHESKGQLQVCISRPRGTGVGVVSCEHGRRSAGGAAAVTARLLAAEAEAIAIESTSNAPTPFQLQRRSKPGSSTSEFHPPGAQRQAEACSREMLGTPSKSLSQSRYARVPHGVHVSVNGKDLGAVFSREEQANLQKARSSHSASEAAEPLAPTEEQ</sequence>
<reference evidence="2" key="1">
    <citation type="submission" date="2023-10" db="EMBL/GenBank/DDBJ databases">
        <authorList>
            <person name="Chen Y."/>
            <person name="Shah S."/>
            <person name="Dougan E. K."/>
            <person name="Thang M."/>
            <person name="Chan C."/>
        </authorList>
    </citation>
    <scope>NUCLEOTIDE SEQUENCE [LARGE SCALE GENOMIC DNA]</scope>
</reference>
<feature type="compositionally biased region" description="Polar residues" evidence="1">
    <location>
        <begin position="82"/>
        <end position="101"/>
    </location>
</feature>
<gene>
    <name evidence="2" type="ORF">PCOR1329_LOCUS17386</name>
</gene>
<evidence type="ECO:0000313" key="3">
    <source>
        <dbReference type="Proteomes" id="UP001189429"/>
    </source>
</evidence>
<protein>
    <submittedName>
        <fullName evidence="2">Uncharacterized protein</fullName>
    </submittedName>
</protein>
<evidence type="ECO:0000256" key="1">
    <source>
        <dbReference type="SAM" id="MobiDB-lite"/>
    </source>
</evidence>
<name>A0ABN9R7K2_9DINO</name>
<feature type="region of interest" description="Disordered" evidence="1">
    <location>
        <begin position="81"/>
        <end position="111"/>
    </location>
</feature>
<proteinExistence type="predicted"/>
<evidence type="ECO:0000313" key="2">
    <source>
        <dbReference type="EMBL" id="CAK0813480.1"/>
    </source>
</evidence>
<feature type="region of interest" description="Disordered" evidence="1">
    <location>
        <begin position="151"/>
        <end position="181"/>
    </location>
</feature>
<feature type="compositionally biased region" description="Low complexity" evidence="1">
    <location>
        <begin position="165"/>
        <end position="181"/>
    </location>
</feature>
<dbReference type="EMBL" id="CAUYUJ010005391">
    <property type="protein sequence ID" value="CAK0813480.1"/>
    <property type="molecule type" value="Genomic_DNA"/>
</dbReference>
<dbReference type="Proteomes" id="UP001189429">
    <property type="component" value="Unassembled WGS sequence"/>
</dbReference>